<dbReference type="SUPFAM" id="SSF55874">
    <property type="entry name" value="ATPase domain of HSP90 chaperone/DNA topoisomerase II/histidine kinase"/>
    <property type="match status" value="1"/>
</dbReference>
<evidence type="ECO:0000256" key="4">
    <source>
        <dbReference type="ARBA" id="ARBA00022679"/>
    </source>
</evidence>
<organism evidence="16 17">
    <name type="scientific">Vibrio mangrovi</name>
    <dbReference type="NCBI Taxonomy" id="474394"/>
    <lineage>
        <taxon>Bacteria</taxon>
        <taxon>Pseudomonadati</taxon>
        <taxon>Pseudomonadota</taxon>
        <taxon>Gammaproteobacteria</taxon>
        <taxon>Vibrionales</taxon>
        <taxon>Vibrionaceae</taxon>
        <taxon>Vibrio</taxon>
    </lineage>
</organism>
<dbReference type="GO" id="GO:0016787">
    <property type="term" value="F:hydrolase activity"/>
    <property type="evidence" value="ECO:0007669"/>
    <property type="project" value="UniProtKB-KW"/>
</dbReference>
<name>A0A1Y6IZ43_9VIBR</name>
<accession>A0A1Y6IZ43</accession>
<dbReference type="Proteomes" id="UP000196125">
    <property type="component" value="Unassembled WGS sequence"/>
</dbReference>
<keyword evidence="12" id="KW-0472">Membrane</keyword>
<dbReference type="Gene3D" id="1.10.287.130">
    <property type="match status" value="1"/>
</dbReference>
<keyword evidence="12" id="KW-1133">Transmembrane helix</keyword>
<dbReference type="InterPro" id="IPR001789">
    <property type="entry name" value="Sig_transdc_resp-reg_receiver"/>
</dbReference>
<dbReference type="SMART" id="SM00448">
    <property type="entry name" value="REC"/>
    <property type="match status" value="1"/>
</dbReference>
<evidence type="ECO:0000259" key="14">
    <source>
        <dbReference type="PROSITE" id="PS50110"/>
    </source>
</evidence>
<keyword evidence="9" id="KW-0902">Two-component regulatory system</keyword>
<dbReference type="GO" id="GO:0000155">
    <property type="term" value="F:phosphorelay sensor kinase activity"/>
    <property type="evidence" value="ECO:0007669"/>
    <property type="project" value="InterPro"/>
</dbReference>
<dbReference type="RefSeq" id="WP_087482915.1">
    <property type="nucleotide sequence ID" value="NZ_AP024884.1"/>
</dbReference>
<dbReference type="Pfam" id="PF02518">
    <property type="entry name" value="HATPase_c"/>
    <property type="match status" value="1"/>
</dbReference>
<dbReference type="SUPFAM" id="SSF47384">
    <property type="entry name" value="Homodimeric domain of signal transducing histidine kinase"/>
    <property type="match status" value="1"/>
</dbReference>
<dbReference type="EMBL" id="JAWRCO010000002">
    <property type="protein sequence ID" value="MDW6005293.1"/>
    <property type="molecule type" value="Genomic_DNA"/>
</dbReference>
<evidence type="ECO:0000259" key="13">
    <source>
        <dbReference type="PROSITE" id="PS50109"/>
    </source>
</evidence>
<dbReference type="PROSITE" id="PS50109">
    <property type="entry name" value="HIS_KIN"/>
    <property type="match status" value="1"/>
</dbReference>
<dbReference type="EMBL" id="FXXI01000014">
    <property type="protein sequence ID" value="SMS02919.1"/>
    <property type="molecule type" value="Genomic_DNA"/>
</dbReference>
<evidence type="ECO:0000256" key="9">
    <source>
        <dbReference type="ARBA" id="ARBA00023012"/>
    </source>
</evidence>
<keyword evidence="5" id="KW-0547">Nucleotide-binding</keyword>
<dbReference type="SUPFAM" id="SSF52172">
    <property type="entry name" value="CheY-like"/>
    <property type="match status" value="1"/>
</dbReference>
<dbReference type="FunFam" id="3.30.565.10:FF:000078">
    <property type="entry name" value="Two-component sensor histidine kinase"/>
    <property type="match status" value="1"/>
</dbReference>
<dbReference type="SMART" id="SM00387">
    <property type="entry name" value="HATPase_c"/>
    <property type="match status" value="1"/>
</dbReference>
<keyword evidence="12" id="KW-0812">Transmembrane</keyword>
<feature type="transmembrane region" description="Helical" evidence="12">
    <location>
        <begin position="12"/>
        <end position="32"/>
    </location>
</feature>
<gene>
    <name evidence="16" type="primary">rcsC_2</name>
    <name evidence="15" type="ORF">SBX37_20715</name>
    <name evidence="16" type="ORF">VIM7927_04280</name>
</gene>
<dbReference type="PROSITE" id="PS50110">
    <property type="entry name" value="RESPONSE_REGULATORY"/>
    <property type="match status" value="1"/>
</dbReference>
<evidence type="ECO:0000256" key="7">
    <source>
        <dbReference type="ARBA" id="ARBA00022801"/>
    </source>
</evidence>
<dbReference type="InterPro" id="IPR003594">
    <property type="entry name" value="HATPase_dom"/>
</dbReference>
<evidence type="ECO:0000256" key="10">
    <source>
        <dbReference type="PROSITE-ProRule" id="PRU00169"/>
    </source>
</evidence>
<keyword evidence="4 16" id="KW-0808">Transferase</keyword>
<dbReference type="InterPro" id="IPR004358">
    <property type="entry name" value="Sig_transdc_His_kin-like_C"/>
</dbReference>
<evidence type="ECO:0000313" key="18">
    <source>
        <dbReference type="Proteomes" id="UP001283366"/>
    </source>
</evidence>
<dbReference type="InterPro" id="IPR011006">
    <property type="entry name" value="CheY-like_superfamily"/>
</dbReference>
<evidence type="ECO:0000256" key="1">
    <source>
        <dbReference type="ARBA" id="ARBA00000085"/>
    </source>
</evidence>
<dbReference type="Proteomes" id="UP001283366">
    <property type="component" value="Unassembled WGS sequence"/>
</dbReference>
<dbReference type="InterPro" id="IPR036890">
    <property type="entry name" value="HATPase_C_sf"/>
</dbReference>
<reference evidence="15 18" key="2">
    <citation type="submission" date="2023-11" db="EMBL/GenBank/DDBJ databases">
        <title>Plant-associative lifestyle of Vibrio porteresiae and its evolutionary dynamics.</title>
        <authorList>
            <person name="Rameshkumar N."/>
            <person name="Kirti K."/>
        </authorList>
    </citation>
    <scope>NUCLEOTIDE SEQUENCE [LARGE SCALE GENOMIC DNA]</scope>
    <source>
        <strain evidence="15 18">MSSRF38</strain>
    </source>
</reference>
<evidence type="ECO:0000256" key="11">
    <source>
        <dbReference type="SAM" id="Coils"/>
    </source>
</evidence>
<proteinExistence type="predicted"/>
<protein>
    <recommendedName>
        <fullName evidence="2">histidine kinase</fullName>
        <ecNumber evidence="2">2.7.13.3</ecNumber>
    </recommendedName>
</protein>
<feature type="domain" description="Histidine kinase" evidence="13">
    <location>
        <begin position="399"/>
        <end position="617"/>
    </location>
</feature>
<feature type="domain" description="Response regulatory" evidence="14">
    <location>
        <begin position="761"/>
        <end position="881"/>
    </location>
</feature>
<dbReference type="InterPro" id="IPR036097">
    <property type="entry name" value="HisK_dim/P_sf"/>
</dbReference>
<dbReference type="Pfam" id="PF00512">
    <property type="entry name" value="HisKA"/>
    <property type="match status" value="1"/>
</dbReference>
<dbReference type="PRINTS" id="PR00344">
    <property type="entry name" value="BCTRLSENSOR"/>
</dbReference>
<dbReference type="Pfam" id="PF00072">
    <property type="entry name" value="Response_reg"/>
    <property type="match status" value="1"/>
</dbReference>
<evidence type="ECO:0000256" key="3">
    <source>
        <dbReference type="ARBA" id="ARBA00022553"/>
    </source>
</evidence>
<evidence type="ECO:0000256" key="6">
    <source>
        <dbReference type="ARBA" id="ARBA00022777"/>
    </source>
</evidence>
<dbReference type="GO" id="GO:0005524">
    <property type="term" value="F:ATP binding"/>
    <property type="evidence" value="ECO:0007669"/>
    <property type="project" value="UniProtKB-KW"/>
</dbReference>
<dbReference type="SMART" id="SM00388">
    <property type="entry name" value="HisKA"/>
    <property type="match status" value="1"/>
</dbReference>
<keyword evidence="6 16" id="KW-0418">Kinase</keyword>
<dbReference type="Gene3D" id="6.10.340.10">
    <property type="match status" value="1"/>
</dbReference>
<dbReference type="AlphaFoldDB" id="A0A1Y6IZ43"/>
<dbReference type="InterPro" id="IPR005467">
    <property type="entry name" value="His_kinase_dom"/>
</dbReference>
<dbReference type="CDD" id="cd16922">
    <property type="entry name" value="HATPase_EvgS-ArcB-TorS-like"/>
    <property type="match status" value="1"/>
</dbReference>
<dbReference type="PANTHER" id="PTHR45339:SF1">
    <property type="entry name" value="HYBRID SIGNAL TRANSDUCTION HISTIDINE KINASE J"/>
    <property type="match status" value="1"/>
</dbReference>
<feature type="modified residue" description="4-aspartylphosphate" evidence="10">
    <location>
        <position position="811"/>
    </location>
</feature>
<dbReference type="Gene3D" id="3.40.50.2300">
    <property type="match status" value="1"/>
</dbReference>
<dbReference type="InterPro" id="IPR003661">
    <property type="entry name" value="HisK_dim/P_dom"/>
</dbReference>
<dbReference type="EC" id="2.7.13.3" evidence="2"/>
<reference evidence="16 17" key="1">
    <citation type="submission" date="2017-05" db="EMBL/GenBank/DDBJ databases">
        <authorList>
            <person name="Song R."/>
            <person name="Chenine A.L."/>
            <person name="Ruprecht R.M."/>
        </authorList>
    </citation>
    <scope>NUCLEOTIDE SEQUENCE [LARGE SCALE GENOMIC DNA]</scope>
    <source>
        <strain evidence="16 17">CECT 7927</strain>
    </source>
</reference>
<keyword evidence="11" id="KW-0175">Coiled coil</keyword>
<evidence type="ECO:0000313" key="17">
    <source>
        <dbReference type="Proteomes" id="UP000196125"/>
    </source>
</evidence>
<feature type="coiled-coil region" evidence="11">
    <location>
        <begin position="365"/>
        <end position="392"/>
    </location>
</feature>
<dbReference type="CDD" id="cd00082">
    <property type="entry name" value="HisKA"/>
    <property type="match status" value="1"/>
</dbReference>
<evidence type="ECO:0000256" key="12">
    <source>
        <dbReference type="SAM" id="Phobius"/>
    </source>
</evidence>
<evidence type="ECO:0000256" key="5">
    <source>
        <dbReference type="ARBA" id="ARBA00022741"/>
    </source>
</evidence>
<dbReference type="OrthoDB" id="9810730at2"/>
<dbReference type="CDD" id="cd17546">
    <property type="entry name" value="REC_hyHK_CKI1_RcsC-like"/>
    <property type="match status" value="1"/>
</dbReference>
<dbReference type="Gene3D" id="3.30.565.10">
    <property type="entry name" value="Histidine kinase-like ATPase, C-terminal domain"/>
    <property type="match status" value="1"/>
</dbReference>
<evidence type="ECO:0000313" key="15">
    <source>
        <dbReference type="EMBL" id="MDW6005293.1"/>
    </source>
</evidence>
<sequence>MSILRCLSIKTRLIVLCIVPAMIISWGAYQWFMQVEDRMSGYANTTFRISMLEKISTLSDQLYQLLNIRQEMGSIEPHQLSLFHQTSDTLRTGLKQGPEDVLASVDRQVIVSNLDELSELTDRLSGIQNEVLIAQSLWGFDLVYEMLVALQKQSGHLAPTNIYQMEATFDQLSWFLYWIEREAWLMQEIRMNQHVDSFLRQEYFEIIARQQTYLEYFVNFGASDTQLNQITKFLSQQEFQHASMLREKVLHDRIEPQLLDEYINNLERKQDALHHLFLGYAETLSQKIQTRVTQDEQFIHTAIIFVALTLCGLILLSISTSYRISSKLSRILHAMAQINEKSLQCRVEKIPVDGNDEFSRFALGMNDIMQNLTEHKARLVQAKEEAVSANRAKSAFLANMSHEIRTPLNGIIGLTEMLTMNGLTAAQKEVIADIEVSSQTLLILINDILDLSKIESGRLTISPHNFNIKELVYDAVNMLNSKAVAQFNELQISLDPKLPTQIVADEFRLRQILMNFLSNAVKFTQEGKIRTEVIFQESEPMLICRVKDTGIGIDMEKVDKIFEPFSQEDDSITRRYGGTGLGLPICKQLLELMDGSLTVESTKGKGSCFEFRIPVKLPAEQPKPEHLSFHAMLISNSSVYSAQIRQECNRLGGELIRIESLDEIGQSLDESLDIILYCPCLTRNASNDIEKLRQLFPSVKIITCQHHLFLNRALVSLADANITLPFLGARLESAFREMQPAASLATTRAKSKVAGPRPGKRILVVEDNLMNQKIASFFLDKADFDYTVVNNGQEALDVITQGGQYTAVLMDCMMPVMDGFTATRKIRHWEIENQCGHVPIIALTASVLDEDITKCYEAGMDAYLPKPYKAEQLLEVFNSLQVSS</sequence>
<comment type="catalytic activity">
    <reaction evidence="1">
        <text>ATP + protein L-histidine = ADP + protein N-phospho-L-histidine.</text>
        <dbReference type="EC" id="2.7.13.3"/>
    </reaction>
</comment>
<keyword evidence="18" id="KW-1185">Reference proteome</keyword>
<evidence type="ECO:0000256" key="2">
    <source>
        <dbReference type="ARBA" id="ARBA00012438"/>
    </source>
</evidence>
<keyword evidence="7" id="KW-0378">Hydrolase</keyword>
<dbReference type="FunFam" id="1.10.287.130:FF:000002">
    <property type="entry name" value="Two-component osmosensing histidine kinase"/>
    <property type="match status" value="1"/>
</dbReference>
<evidence type="ECO:0000256" key="8">
    <source>
        <dbReference type="ARBA" id="ARBA00022840"/>
    </source>
</evidence>
<keyword evidence="8 15" id="KW-0067">ATP-binding</keyword>
<dbReference type="PANTHER" id="PTHR45339">
    <property type="entry name" value="HYBRID SIGNAL TRANSDUCTION HISTIDINE KINASE J"/>
    <property type="match status" value="1"/>
</dbReference>
<evidence type="ECO:0000313" key="16">
    <source>
        <dbReference type="EMBL" id="SMS02919.1"/>
    </source>
</evidence>
<keyword evidence="3 10" id="KW-0597">Phosphoprotein</keyword>